<comment type="caution">
    <text evidence="1">The sequence shown here is derived from an EMBL/GenBank/DDBJ whole genome shotgun (WGS) entry which is preliminary data.</text>
</comment>
<evidence type="ECO:0000313" key="1">
    <source>
        <dbReference type="EMBL" id="KAK3169050.1"/>
    </source>
</evidence>
<dbReference type="EMBL" id="JASNWA010000010">
    <property type="protein sequence ID" value="KAK3169050.1"/>
    <property type="molecule type" value="Genomic_DNA"/>
</dbReference>
<dbReference type="AlphaFoldDB" id="A0AAD9Z0L8"/>
<name>A0AAD9Z0L8_9LECA</name>
<accession>A0AAD9Z0L8</accession>
<gene>
    <name evidence="1" type="ORF">OEA41_005498</name>
</gene>
<protein>
    <submittedName>
        <fullName evidence="1">Uncharacterized protein</fullName>
    </submittedName>
</protein>
<evidence type="ECO:0000313" key="2">
    <source>
        <dbReference type="Proteomes" id="UP001276659"/>
    </source>
</evidence>
<proteinExistence type="predicted"/>
<dbReference type="Proteomes" id="UP001276659">
    <property type="component" value="Unassembled WGS sequence"/>
</dbReference>
<reference evidence="1" key="1">
    <citation type="submission" date="2022-11" db="EMBL/GenBank/DDBJ databases">
        <title>Chromosomal genome sequence assembly and mating type (MAT) locus characterization of the leprose asexual lichenized fungus Lepraria neglecta (Nyl.) Erichsen.</title>
        <authorList>
            <person name="Allen J.L."/>
            <person name="Pfeffer B."/>
        </authorList>
    </citation>
    <scope>NUCLEOTIDE SEQUENCE</scope>
    <source>
        <strain evidence="1">Allen 5258</strain>
    </source>
</reference>
<organism evidence="1 2">
    <name type="scientific">Lepraria neglecta</name>
    <dbReference type="NCBI Taxonomy" id="209136"/>
    <lineage>
        <taxon>Eukaryota</taxon>
        <taxon>Fungi</taxon>
        <taxon>Dikarya</taxon>
        <taxon>Ascomycota</taxon>
        <taxon>Pezizomycotina</taxon>
        <taxon>Lecanoromycetes</taxon>
        <taxon>OSLEUM clade</taxon>
        <taxon>Lecanoromycetidae</taxon>
        <taxon>Lecanorales</taxon>
        <taxon>Lecanorineae</taxon>
        <taxon>Stereocaulaceae</taxon>
        <taxon>Lepraria</taxon>
    </lineage>
</organism>
<sequence>MAQIKPASRFLRRPAPASWPNNVNIGNNRCPRFIAPKATQQHRHFLAAAKAKQRRKKFFADRKAARTQARANKKTVRLQSLGLTDAYPLPIQHLSKTQANLPTEDDIDWEKFQADWSAHNHLYLKWVQQALVKRRFDGHVSEELKEY</sequence>
<keyword evidence="2" id="KW-1185">Reference proteome</keyword>